<dbReference type="AlphaFoldDB" id="A0A250ID79"/>
<protein>
    <submittedName>
        <fullName evidence="1">Uncharacterized protein</fullName>
    </submittedName>
</protein>
<sequence>MTTTNKDFVALRDELASWPAESSSDAHGVQAPAEREVYAPATHSAALDPASTIVQGSRGTGKSFWAGVLGDPSLRAATAKAYPRLGLDQLDVRFGYTGLAGPEGVDKEKLDECVSPRAAIDEARVFWWATILRAIDSSVGRTARRPKEFLDVAANIEQREAMITAHARRLQAHGSTLLIVYDALDTLASSWKRRRMLTLALLEVVWAMRAWRAIRPKLFLRPDQLEDESLRFVELPKLRTGAVRLTWSGTDLYALFFARLSTGHAADSFKRLLASLSLPWVPYDQILARQWPLAHDEQSQRRLMAALAGAHMAPGPHGHKKGNTYDWPLKHLGDAFDEVTPRSFLSLSIGAAKYGESPPEDRVITPEGIRHGLRAASKMRVDQLHDEFPWIKGVLAPLAGLLLPCDEKEVFKVWKKAKTVSEAVESAKRHGYLPPFPEQEDADERNLYMALKRIGVMFRRQDERLDMPDLFRVAAKLLKKGGTAPL</sequence>
<name>A0A250ID79_9BACT</name>
<dbReference type="EMBL" id="CP022163">
    <property type="protein sequence ID" value="ATB29799.1"/>
    <property type="molecule type" value="Genomic_DNA"/>
</dbReference>
<dbReference type="RefSeq" id="WP_095978328.1">
    <property type="nucleotide sequence ID" value="NZ_CP022163.1"/>
</dbReference>
<dbReference type="KEGG" id="mbd:MEBOL_003254"/>
<gene>
    <name evidence="1" type="ORF">MEBOL_003254</name>
</gene>
<proteinExistence type="predicted"/>
<keyword evidence="2" id="KW-1185">Reference proteome</keyword>
<organism evidence="1 2">
    <name type="scientific">Melittangium boletus DSM 14713</name>
    <dbReference type="NCBI Taxonomy" id="1294270"/>
    <lineage>
        <taxon>Bacteria</taxon>
        <taxon>Pseudomonadati</taxon>
        <taxon>Myxococcota</taxon>
        <taxon>Myxococcia</taxon>
        <taxon>Myxococcales</taxon>
        <taxon>Cystobacterineae</taxon>
        <taxon>Archangiaceae</taxon>
        <taxon>Melittangium</taxon>
    </lineage>
</organism>
<accession>A0A250ID79</accession>
<dbReference type="OrthoDB" id="8444549at2"/>
<reference evidence="1 2" key="1">
    <citation type="submission" date="2017-06" db="EMBL/GenBank/DDBJ databases">
        <authorList>
            <person name="Kim H.J."/>
            <person name="Triplett B.A."/>
        </authorList>
    </citation>
    <scope>NUCLEOTIDE SEQUENCE [LARGE SCALE GENOMIC DNA]</scope>
    <source>
        <strain evidence="1 2">DSM 14713</strain>
    </source>
</reference>
<evidence type="ECO:0000313" key="1">
    <source>
        <dbReference type="EMBL" id="ATB29799.1"/>
    </source>
</evidence>
<dbReference type="Proteomes" id="UP000217289">
    <property type="component" value="Chromosome"/>
</dbReference>
<evidence type="ECO:0000313" key="2">
    <source>
        <dbReference type="Proteomes" id="UP000217289"/>
    </source>
</evidence>